<dbReference type="InterPro" id="IPR000160">
    <property type="entry name" value="GGDEF_dom"/>
</dbReference>
<dbReference type="Gene3D" id="3.30.70.270">
    <property type="match status" value="1"/>
</dbReference>
<dbReference type="GO" id="GO:0052621">
    <property type="term" value="F:diguanylate cyclase activity"/>
    <property type="evidence" value="ECO:0007669"/>
    <property type="project" value="UniProtKB-EC"/>
</dbReference>
<protein>
    <recommendedName>
        <fullName evidence="3">diguanylate cyclase</fullName>
        <ecNumber evidence="3">2.7.7.65</ecNumber>
    </recommendedName>
</protein>
<feature type="domain" description="GGDEF" evidence="6">
    <location>
        <begin position="363"/>
        <end position="497"/>
    </location>
</feature>
<keyword evidence="5" id="KW-0472">Membrane</keyword>
<evidence type="ECO:0000313" key="7">
    <source>
        <dbReference type="EMBL" id="VFB21065.1"/>
    </source>
</evidence>
<feature type="transmembrane region" description="Helical" evidence="5">
    <location>
        <begin position="12"/>
        <end position="39"/>
    </location>
</feature>
<dbReference type="GO" id="GO:0005886">
    <property type="term" value="C:plasma membrane"/>
    <property type="evidence" value="ECO:0007669"/>
    <property type="project" value="UniProtKB-SubCell"/>
</dbReference>
<dbReference type="CDD" id="cd01949">
    <property type="entry name" value="GGDEF"/>
    <property type="match status" value="1"/>
</dbReference>
<dbReference type="GO" id="GO:0043709">
    <property type="term" value="P:cell adhesion involved in single-species biofilm formation"/>
    <property type="evidence" value="ECO:0007669"/>
    <property type="project" value="TreeGrafter"/>
</dbReference>
<dbReference type="GO" id="GO:1902201">
    <property type="term" value="P:negative regulation of bacterial-type flagellum-dependent cell motility"/>
    <property type="evidence" value="ECO:0007669"/>
    <property type="project" value="TreeGrafter"/>
</dbReference>
<evidence type="ECO:0000256" key="5">
    <source>
        <dbReference type="SAM" id="Phobius"/>
    </source>
</evidence>
<reference evidence="7 8" key="1">
    <citation type="submission" date="2019-02" db="EMBL/GenBank/DDBJ databases">
        <authorList>
            <consortium name="Pathogen Informatics"/>
        </authorList>
    </citation>
    <scope>NUCLEOTIDE SEQUENCE [LARGE SCALE GENOMIC DNA]</scope>
    <source>
        <strain evidence="7 8">3012STDY7103891</strain>
    </source>
</reference>
<dbReference type="SUPFAM" id="SSF55073">
    <property type="entry name" value="Nucleotide cyclase"/>
    <property type="match status" value="1"/>
</dbReference>
<dbReference type="EMBL" id="CAACYJ010000040">
    <property type="protein sequence ID" value="VFB21065.1"/>
    <property type="molecule type" value="Genomic_DNA"/>
</dbReference>
<dbReference type="CDD" id="cd12914">
    <property type="entry name" value="PDC1_DGC_like"/>
    <property type="match status" value="1"/>
</dbReference>
<dbReference type="Gene3D" id="3.30.450.20">
    <property type="entry name" value="PAS domain"/>
    <property type="match status" value="2"/>
</dbReference>
<organism evidence="7 8">
    <name type="scientific">Pseudomonas fragi</name>
    <dbReference type="NCBI Taxonomy" id="296"/>
    <lineage>
        <taxon>Bacteria</taxon>
        <taxon>Pseudomonadati</taxon>
        <taxon>Pseudomonadota</taxon>
        <taxon>Gammaproteobacteria</taxon>
        <taxon>Pseudomonadales</taxon>
        <taxon>Pseudomonadaceae</taxon>
        <taxon>Pseudomonas</taxon>
    </lineage>
</organism>
<name>A0A449INU1_PSEFR</name>
<comment type="subcellular location">
    <subcellularLocation>
        <location evidence="2">Cell inner membrane</location>
    </subcellularLocation>
</comment>
<sequence length="499" mass="55311">MSMAIKHILRSNVLTLRLLIGATSVSIIAILSIVSFLLVREHRTAELAAIRTSLNIVQLVGRDVQNTVNLYDSALNALIDVSKRSDLNSVSLPLKHMLLFDKAEQTPANGGFYLLNAQGDLVADSRTEVSPKENFSHWPSFVEHRDSNSPNLFISHPFDSAENDGICCISFSRRISGPDGRFLGVAVAQMKLDYFKTLFQRLDLEPHGFIRLISTDGTPLTQHPEPASADAHTNLSNNPVFVRFLQEHRGSFIALSSIDGDERLYNFSEVGDLPLIVVVSLATEDVFSAWRRNAILVGIGTLMLCSALLVLTWLLGRELHLRQRAERQLEALATTDPLTGLANRRKLDQTLEQEWRRAQRSGKPLSLIMFDIDHFKNFNDTYGHQDGDEALKRVARTIQQCMHRSTDLAARYGGEEFAVVLSDTDASGAYNLAQSIRQAVEQLEPLTPSHRRLTTSMGVSTRQVKPGDQLAGLINSADQALYQAKKAGRNCVISAAELS</sequence>
<evidence type="ECO:0000313" key="8">
    <source>
        <dbReference type="Proteomes" id="UP000330809"/>
    </source>
</evidence>
<evidence type="ECO:0000259" key="6">
    <source>
        <dbReference type="PROSITE" id="PS50887"/>
    </source>
</evidence>
<evidence type="ECO:0000256" key="4">
    <source>
        <dbReference type="ARBA" id="ARBA00034247"/>
    </source>
</evidence>
<keyword evidence="5" id="KW-1133">Transmembrane helix</keyword>
<dbReference type="FunFam" id="3.30.70.270:FF:000001">
    <property type="entry name" value="Diguanylate cyclase domain protein"/>
    <property type="match status" value="1"/>
</dbReference>
<dbReference type="PANTHER" id="PTHR45138:SF9">
    <property type="entry name" value="DIGUANYLATE CYCLASE DGCM-RELATED"/>
    <property type="match status" value="1"/>
</dbReference>
<evidence type="ECO:0000256" key="2">
    <source>
        <dbReference type="ARBA" id="ARBA00004533"/>
    </source>
</evidence>
<gene>
    <name evidence="7" type="primary">cph25</name>
    <name evidence="7" type="ORF">NCTC10754_03706</name>
</gene>
<dbReference type="Pfam" id="PF00990">
    <property type="entry name" value="GGDEF"/>
    <property type="match status" value="1"/>
</dbReference>
<dbReference type="InterPro" id="IPR050469">
    <property type="entry name" value="Diguanylate_Cyclase"/>
</dbReference>
<comment type="catalytic activity">
    <reaction evidence="4">
        <text>2 GTP = 3',3'-c-di-GMP + 2 diphosphate</text>
        <dbReference type="Rhea" id="RHEA:24898"/>
        <dbReference type="ChEBI" id="CHEBI:33019"/>
        <dbReference type="ChEBI" id="CHEBI:37565"/>
        <dbReference type="ChEBI" id="CHEBI:58805"/>
        <dbReference type="EC" id="2.7.7.65"/>
    </reaction>
</comment>
<dbReference type="InterPro" id="IPR029787">
    <property type="entry name" value="Nucleotide_cyclase"/>
</dbReference>
<dbReference type="Proteomes" id="UP000330809">
    <property type="component" value="Unassembled WGS sequence"/>
</dbReference>
<dbReference type="SMART" id="SM00267">
    <property type="entry name" value="GGDEF"/>
    <property type="match status" value="1"/>
</dbReference>
<dbReference type="AlphaFoldDB" id="A0A449INU1"/>
<keyword evidence="5" id="KW-0812">Transmembrane</keyword>
<dbReference type="NCBIfam" id="TIGR00254">
    <property type="entry name" value="GGDEF"/>
    <property type="match status" value="1"/>
</dbReference>
<accession>A0A449INU1</accession>
<dbReference type="PROSITE" id="PS50887">
    <property type="entry name" value="GGDEF"/>
    <property type="match status" value="1"/>
</dbReference>
<dbReference type="InterPro" id="IPR043128">
    <property type="entry name" value="Rev_trsase/Diguanyl_cyclase"/>
</dbReference>
<dbReference type="CDD" id="cd12915">
    <property type="entry name" value="PDC2_DGC_like"/>
    <property type="match status" value="1"/>
</dbReference>
<dbReference type="EC" id="2.7.7.65" evidence="3"/>
<evidence type="ECO:0000256" key="1">
    <source>
        <dbReference type="ARBA" id="ARBA00001946"/>
    </source>
</evidence>
<dbReference type="Pfam" id="PF22588">
    <property type="entry name" value="dCache_1_like"/>
    <property type="match status" value="1"/>
</dbReference>
<evidence type="ECO:0000256" key="3">
    <source>
        <dbReference type="ARBA" id="ARBA00012528"/>
    </source>
</evidence>
<dbReference type="PANTHER" id="PTHR45138">
    <property type="entry name" value="REGULATORY COMPONENTS OF SENSORY TRANSDUCTION SYSTEM"/>
    <property type="match status" value="1"/>
</dbReference>
<proteinExistence type="predicted"/>
<feature type="transmembrane region" description="Helical" evidence="5">
    <location>
        <begin position="294"/>
        <end position="315"/>
    </location>
</feature>
<dbReference type="InterPro" id="IPR054327">
    <property type="entry name" value="His-kinase-like_sensor"/>
</dbReference>
<comment type="cofactor">
    <cofactor evidence="1">
        <name>Mg(2+)</name>
        <dbReference type="ChEBI" id="CHEBI:18420"/>
    </cofactor>
</comment>